<protein>
    <submittedName>
        <fullName evidence="2">Uncharacterized protein</fullName>
    </submittedName>
</protein>
<sequence>MREASDCPPLDGPASDPVLYGVARGLERLFPPIDHPTFLEHGPEIGSAAEEGMQEDPQDQR</sequence>
<feature type="compositionally biased region" description="Acidic residues" evidence="1">
    <location>
        <begin position="52"/>
        <end position="61"/>
    </location>
</feature>
<evidence type="ECO:0000313" key="2">
    <source>
        <dbReference type="EMBL" id="KAB1079750.1"/>
    </source>
</evidence>
<gene>
    <name evidence="2" type="ORF">F6X53_08230</name>
</gene>
<reference evidence="2 3" key="1">
    <citation type="submission" date="2019-09" db="EMBL/GenBank/DDBJ databases">
        <title>YIM 48816 draft genome.</title>
        <authorList>
            <person name="Jiang L."/>
        </authorList>
    </citation>
    <scope>NUCLEOTIDE SEQUENCE [LARGE SCALE GENOMIC DNA]</scope>
    <source>
        <strain evidence="2 3">YIM 48816</strain>
    </source>
</reference>
<feature type="region of interest" description="Disordered" evidence="1">
    <location>
        <begin position="33"/>
        <end position="61"/>
    </location>
</feature>
<keyword evidence="3" id="KW-1185">Reference proteome</keyword>
<dbReference type="EMBL" id="VZZK01000007">
    <property type="protein sequence ID" value="KAB1079750.1"/>
    <property type="molecule type" value="Genomic_DNA"/>
</dbReference>
<organism evidence="2 3">
    <name type="scientific">Methylobacterium soli</name>
    <dbReference type="NCBI Taxonomy" id="553447"/>
    <lineage>
        <taxon>Bacteria</taxon>
        <taxon>Pseudomonadati</taxon>
        <taxon>Pseudomonadota</taxon>
        <taxon>Alphaproteobacteria</taxon>
        <taxon>Hyphomicrobiales</taxon>
        <taxon>Methylobacteriaceae</taxon>
        <taxon>Methylobacterium</taxon>
    </lineage>
</organism>
<name>A0A6L3T3Y9_9HYPH</name>
<accession>A0A6L3T3Y9</accession>
<dbReference type="OrthoDB" id="8004510at2"/>
<evidence type="ECO:0000313" key="3">
    <source>
        <dbReference type="Proteomes" id="UP000474159"/>
    </source>
</evidence>
<proteinExistence type="predicted"/>
<dbReference type="Proteomes" id="UP000474159">
    <property type="component" value="Unassembled WGS sequence"/>
</dbReference>
<evidence type="ECO:0000256" key="1">
    <source>
        <dbReference type="SAM" id="MobiDB-lite"/>
    </source>
</evidence>
<comment type="caution">
    <text evidence="2">The sequence shown here is derived from an EMBL/GenBank/DDBJ whole genome shotgun (WGS) entry which is preliminary data.</text>
</comment>
<dbReference type="AlphaFoldDB" id="A0A6L3T3Y9"/>
<dbReference type="RefSeq" id="WP_150999389.1">
    <property type="nucleotide sequence ID" value="NZ_BPQY01000728.1"/>
</dbReference>